<dbReference type="EMBL" id="JAIWYP010000002">
    <property type="protein sequence ID" value="KAH3863310.1"/>
    <property type="molecule type" value="Genomic_DNA"/>
</dbReference>
<accession>A0A9D4REE7</accession>
<protein>
    <submittedName>
        <fullName evidence="3">Uncharacterized protein</fullName>
    </submittedName>
</protein>
<feature type="chain" id="PRO_5039667159" evidence="2">
    <location>
        <begin position="16"/>
        <end position="276"/>
    </location>
</feature>
<organism evidence="3 4">
    <name type="scientific">Dreissena polymorpha</name>
    <name type="common">Zebra mussel</name>
    <name type="synonym">Mytilus polymorpha</name>
    <dbReference type="NCBI Taxonomy" id="45954"/>
    <lineage>
        <taxon>Eukaryota</taxon>
        <taxon>Metazoa</taxon>
        <taxon>Spiralia</taxon>
        <taxon>Lophotrochozoa</taxon>
        <taxon>Mollusca</taxon>
        <taxon>Bivalvia</taxon>
        <taxon>Autobranchia</taxon>
        <taxon>Heteroconchia</taxon>
        <taxon>Euheterodonta</taxon>
        <taxon>Imparidentia</taxon>
        <taxon>Neoheterodontei</taxon>
        <taxon>Myida</taxon>
        <taxon>Dreissenoidea</taxon>
        <taxon>Dreissenidae</taxon>
        <taxon>Dreissena</taxon>
    </lineage>
</organism>
<comment type="caution">
    <text evidence="3">The sequence shown here is derived from an EMBL/GenBank/DDBJ whole genome shotgun (WGS) entry which is preliminary data.</text>
</comment>
<keyword evidence="2" id="KW-0732">Signal</keyword>
<feature type="signal peptide" evidence="2">
    <location>
        <begin position="1"/>
        <end position="15"/>
    </location>
</feature>
<proteinExistence type="predicted"/>
<reference evidence="3" key="2">
    <citation type="submission" date="2020-11" db="EMBL/GenBank/DDBJ databases">
        <authorList>
            <person name="McCartney M.A."/>
            <person name="Auch B."/>
            <person name="Kono T."/>
            <person name="Mallez S."/>
            <person name="Becker A."/>
            <person name="Gohl D.M."/>
            <person name="Silverstein K.A.T."/>
            <person name="Koren S."/>
            <person name="Bechman K.B."/>
            <person name="Herman A."/>
            <person name="Abrahante J.E."/>
            <person name="Garbe J."/>
        </authorList>
    </citation>
    <scope>NUCLEOTIDE SEQUENCE</scope>
    <source>
        <strain evidence="3">Duluth1</strain>
        <tissue evidence="3">Whole animal</tissue>
    </source>
</reference>
<keyword evidence="4" id="KW-1185">Reference proteome</keyword>
<evidence type="ECO:0000256" key="1">
    <source>
        <dbReference type="SAM" id="MobiDB-lite"/>
    </source>
</evidence>
<feature type="compositionally biased region" description="Low complexity" evidence="1">
    <location>
        <begin position="34"/>
        <end position="44"/>
    </location>
</feature>
<feature type="region of interest" description="Disordered" evidence="1">
    <location>
        <begin position="15"/>
        <end position="47"/>
    </location>
</feature>
<feature type="compositionally biased region" description="Basic residues" evidence="1">
    <location>
        <begin position="18"/>
        <end position="33"/>
    </location>
</feature>
<reference evidence="3" key="1">
    <citation type="journal article" date="2019" name="bioRxiv">
        <title>The Genome of the Zebra Mussel, Dreissena polymorpha: A Resource for Invasive Species Research.</title>
        <authorList>
            <person name="McCartney M.A."/>
            <person name="Auch B."/>
            <person name="Kono T."/>
            <person name="Mallez S."/>
            <person name="Zhang Y."/>
            <person name="Obille A."/>
            <person name="Becker A."/>
            <person name="Abrahante J.E."/>
            <person name="Garbe J."/>
            <person name="Badalamenti J.P."/>
            <person name="Herman A."/>
            <person name="Mangelson H."/>
            <person name="Liachko I."/>
            <person name="Sullivan S."/>
            <person name="Sone E.D."/>
            <person name="Koren S."/>
            <person name="Silverstein K.A.T."/>
            <person name="Beckman K.B."/>
            <person name="Gohl D.M."/>
        </authorList>
    </citation>
    <scope>NUCLEOTIDE SEQUENCE</scope>
    <source>
        <strain evidence="3">Duluth1</strain>
        <tissue evidence="3">Whole animal</tissue>
    </source>
</reference>
<dbReference type="SUPFAM" id="SSF57603">
    <property type="entry name" value="FnI-like domain"/>
    <property type="match status" value="1"/>
</dbReference>
<evidence type="ECO:0000256" key="2">
    <source>
        <dbReference type="SAM" id="SignalP"/>
    </source>
</evidence>
<dbReference type="Proteomes" id="UP000828390">
    <property type="component" value="Unassembled WGS sequence"/>
</dbReference>
<dbReference type="AlphaFoldDB" id="A0A9D4REE7"/>
<gene>
    <name evidence="3" type="ORF">DPMN_026292</name>
</gene>
<sequence length="276" mass="29781">MVLCVCLSLVSPSLGRRQSTRKPRPTTMSRRRTTATSRPTTITTPPVPRDACEVDGKIYDEGATISRDSENCYGSVCMGGSVTFWDNRCFLNGQPDCDGQLVDIPGQCCHECVTTTSPPTTSPTTIPDILTGACLVNGLSYMDGEIIHRDPGFTSFGAAVATSSMETIGVSCRTAMAIGLISRVSVVPNVASTPRQQRLQPHLHRVYLLERAKISGDAEHCAESFCMEGYEMYRDDKCMLGGQPDCPNGHLVDIPGQCCHECIEDITTVPPSVIVG</sequence>
<evidence type="ECO:0000313" key="3">
    <source>
        <dbReference type="EMBL" id="KAH3863310.1"/>
    </source>
</evidence>
<name>A0A9D4REE7_DREPO</name>
<evidence type="ECO:0000313" key="4">
    <source>
        <dbReference type="Proteomes" id="UP000828390"/>
    </source>
</evidence>